<keyword evidence="1" id="KW-0732">Signal</keyword>
<reference evidence="2 3" key="1">
    <citation type="submission" date="2019-07" db="EMBL/GenBank/DDBJ databases">
        <title>Whole genome shotgun sequence of Chitinophaga cymbidii NBRC 109752.</title>
        <authorList>
            <person name="Hosoyama A."/>
            <person name="Uohara A."/>
            <person name="Ohji S."/>
            <person name="Ichikawa N."/>
        </authorList>
    </citation>
    <scope>NUCLEOTIDE SEQUENCE [LARGE SCALE GENOMIC DNA]</scope>
    <source>
        <strain evidence="2 3">NBRC 109752</strain>
    </source>
</reference>
<feature type="chain" id="PRO_5021755952" description="DUF4595 domain-containing protein" evidence="1">
    <location>
        <begin position="24"/>
        <end position="309"/>
    </location>
</feature>
<organism evidence="2 3">
    <name type="scientific">Chitinophaga cymbidii</name>
    <dbReference type="NCBI Taxonomy" id="1096750"/>
    <lineage>
        <taxon>Bacteria</taxon>
        <taxon>Pseudomonadati</taxon>
        <taxon>Bacteroidota</taxon>
        <taxon>Chitinophagia</taxon>
        <taxon>Chitinophagales</taxon>
        <taxon>Chitinophagaceae</taxon>
        <taxon>Chitinophaga</taxon>
    </lineage>
</organism>
<dbReference type="AlphaFoldDB" id="A0A512RJM2"/>
<dbReference type="OrthoDB" id="1273664at2"/>
<name>A0A512RJM2_9BACT</name>
<accession>A0A512RJM2</accession>
<comment type="caution">
    <text evidence="2">The sequence shown here is derived from an EMBL/GenBank/DDBJ whole genome shotgun (WGS) entry which is preliminary data.</text>
</comment>
<dbReference type="PROSITE" id="PS51257">
    <property type="entry name" value="PROKAR_LIPOPROTEIN"/>
    <property type="match status" value="1"/>
</dbReference>
<dbReference type="EMBL" id="BKAU01000001">
    <property type="protein sequence ID" value="GEP95884.1"/>
    <property type="molecule type" value="Genomic_DNA"/>
</dbReference>
<evidence type="ECO:0008006" key="4">
    <source>
        <dbReference type="Google" id="ProtNLM"/>
    </source>
</evidence>
<feature type="signal peptide" evidence="1">
    <location>
        <begin position="1"/>
        <end position="23"/>
    </location>
</feature>
<keyword evidence="3" id="KW-1185">Reference proteome</keyword>
<gene>
    <name evidence="2" type="ORF">CCY01nite_21440</name>
</gene>
<evidence type="ECO:0000313" key="2">
    <source>
        <dbReference type="EMBL" id="GEP95884.1"/>
    </source>
</evidence>
<dbReference type="RefSeq" id="WP_146860623.1">
    <property type="nucleotide sequence ID" value="NZ_BKAU01000001.1"/>
</dbReference>
<evidence type="ECO:0000256" key="1">
    <source>
        <dbReference type="SAM" id="SignalP"/>
    </source>
</evidence>
<proteinExistence type="predicted"/>
<evidence type="ECO:0000313" key="3">
    <source>
        <dbReference type="Proteomes" id="UP000321436"/>
    </source>
</evidence>
<protein>
    <recommendedName>
        <fullName evidence="4">DUF4595 domain-containing protein</fullName>
    </recommendedName>
</protein>
<dbReference type="Proteomes" id="UP000321436">
    <property type="component" value="Unassembled WGS sequence"/>
</dbReference>
<sequence length="309" mass="35541">MKNLLSACLSVLLLAGCTGGIWPEPGTPKPETPEQPGWLLTKVTKRLKYDWGYVNITKTVDEYLYNEHHKPIVHRYYSNAADSNNLILTEVDSLFYDSQQRVVQINRFSVSLNHVSSLRKLIYSGSNRLPHRVEQHTLHDSLGNPRPYPGYLYHYDYTYQDSVVIQVANGNDFSNDTAKYHYNASGNYMFYDYPSWNAGGAFVKEHEFSGYDNAPNPARYFNLEHGFAFIIDDVRSLFRFYTPLVSKNNWTSFSKYTSSQLPRPYVVRTVVVNGDGLVVETNSPYGDFGNRPYTNEHIVYEYEQIAEAD</sequence>